<protein>
    <submittedName>
        <fullName evidence="1">Uncharacterized protein</fullName>
    </submittedName>
</protein>
<name>A0ABN1JZ63_9FLAO</name>
<sequence>MQYGLKSNTYSRIFLKILEKDMTLLALANNQNLSETFNLGKGNVLNSKFAIAFLT</sequence>
<accession>A0ABN1JZ63</accession>
<dbReference type="Proteomes" id="UP001500736">
    <property type="component" value="Unassembled WGS sequence"/>
</dbReference>
<keyword evidence="2" id="KW-1185">Reference proteome</keyword>
<organism evidence="1 2">
    <name type="scientific">Gaetbulibacter jejuensis</name>
    <dbReference type="NCBI Taxonomy" id="584607"/>
    <lineage>
        <taxon>Bacteria</taxon>
        <taxon>Pseudomonadati</taxon>
        <taxon>Bacteroidota</taxon>
        <taxon>Flavobacteriia</taxon>
        <taxon>Flavobacteriales</taxon>
        <taxon>Flavobacteriaceae</taxon>
        <taxon>Gaetbulibacter</taxon>
    </lineage>
</organism>
<evidence type="ECO:0000313" key="2">
    <source>
        <dbReference type="Proteomes" id="UP001500736"/>
    </source>
</evidence>
<comment type="caution">
    <text evidence="1">The sequence shown here is derived from an EMBL/GenBank/DDBJ whole genome shotgun (WGS) entry which is preliminary data.</text>
</comment>
<dbReference type="EMBL" id="BAAAGF010000005">
    <property type="protein sequence ID" value="GAA0749916.1"/>
    <property type="molecule type" value="Genomic_DNA"/>
</dbReference>
<reference evidence="1 2" key="1">
    <citation type="journal article" date="2019" name="Int. J. Syst. Evol. Microbiol.">
        <title>The Global Catalogue of Microorganisms (GCM) 10K type strain sequencing project: providing services to taxonomists for standard genome sequencing and annotation.</title>
        <authorList>
            <consortium name="The Broad Institute Genomics Platform"/>
            <consortium name="The Broad Institute Genome Sequencing Center for Infectious Disease"/>
            <person name="Wu L."/>
            <person name="Ma J."/>
        </authorList>
    </citation>
    <scope>NUCLEOTIDE SEQUENCE [LARGE SCALE GENOMIC DNA]</scope>
    <source>
        <strain evidence="1 2">JCM 15976</strain>
    </source>
</reference>
<gene>
    <name evidence="1" type="ORF">GCM10009431_30050</name>
</gene>
<evidence type="ECO:0000313" key="1">
    <source>
        <dbReference type="EMBL" id="GAA0749916.1"/>
    </source>
</evidence>
<proteinExistence type="predicted"/>